<dbReference type="GO" id="GO:0030288">
    <property type="term" value="C:outer membrane-bounded periplasmic space"/>
    <property type="evidence" value="ECO:0007669"/>
    <property type="project" value="InterPro"/>
</dbReference>
<evidence type="ECO:0000256" key="4">
    <source>
        <dbReference type="ARBA" id="ARBA00023002"/>
    </source>
</evidence>
<dbReference type="PANTHER" id="PTHR32303">
    <property type="entry name" value="QUINOPROTEIN ALCOHOL DEHYDROGENASE (CYTOCHROME C)"/>
    <property type="match status" value="1"/>
</dbReference>
<feature type="domain" description="Pyrrolo-quinoline quinone repeat" evidence="5">
    <location>
        <begin position="514"/>
        <end position="585"/>
    </location>
</feature>
<dbReference type="InterPro" id="IPR018391">
    <property type="entry name" value="PQQ_b-propeller_rpt"/>
</dbReference>
<dbReference type="InterPro" id="IPR001479">
    <property type="entry name" value="Quinoprotein_DH_CS"/>
</dbReference>
<feature type="domain" description="Pyrrolo-quinoline quinone repeat" evidence="5">
    <location>
        <begin position="48"/>
        <end position="391"/>
    </location>
</feature>
<evidence type="ECO:0000256" key="2">
    <source>
        <dbReference type="ARBA" id="ARBA00008156"/>
    </source>
</evidence>
<gene>
    <name evidence="6" type="ORF">METZ01_LOCUS101313</name>
</gene>
<sequence>MNPYCKRLNRVCRRTRSLAFAVVGILGAGTVHAQDGGLISLQQDPTQWVMPNGNYAAWNYSSLDQINLETVRNLAVAWTFQIPIMDSHQAAPLVVGDTMYIVTPKPNHIYALDLTQDGAIMWEFRAELEDLELVTERACCGAKTRGLAYSDGKIFFNTLDGQAIALDARTGEVVWRDAPTDYPISEVRTGAPLVVGQNVIFGVAGGDRGVRGHVTAYDIDTGAVRWRYYNMGPNDDVGIGPRFRPFYADDRMPNPALDSWYGDSWRLGGGAVWGWFSYDAELNYFYYGTGNCGPWNPDYRREWGVINLDEHGGLASYRNNYCASVLARDGETGELIWAYNLTPQDQWDLDEVSAGVLVDLEFGGETRRTLIRASRNGHFYVLDRVTGELLTEPWAFAPNDIINGVDMETGRPRYNIEKINFTNLEDRRRYLPEAETSAVAWCPGISARNWQNDAYSPRTGLLYTATSNRCGTMRVVEGEYVPGERYNLRVPAGAPDPSPMGTHVNELQANDPVSGRTVWRVEWPVANYTPVMATAGDLVFQGGSDKGVFRAFDARTGDIVWEFRTGSNFQSSAISYLGPDGRQYVGIIASSARANPLVTLDTRPEAASRYRRAGTTLYVFALPPGIAERRDR</sequence>
<dbReference type="PANTHER" id="PTHR32303:SF4">
    <property type="entry name" value="QUINOPROTEIN GLUCOSE DEHYDROGENASE"/>
    <property type="match status" value="1"/>
</dbReference>
<evidence type="ECO:0000313" key="6">
    <source>
        <dbReference type="EMBL" id="SVA48459.1"/>
    </source>
</evidence>
<proteinExistence type="inferred from homology"/>
<dbReference type="SMART" id="SM00564">
    <property type="entry name" value="PQQ"/>
    <property type="match status" value="4"/>
</dbReference>
<keyword evidence="4" id="KW-0560">Oxidoreductase</keyword>
<dbReference type="Gene3D" id="2.140.10.10">
    <property type="entry name" value="Quinoprotein alcohol dehydrogenase-like superfamily"/>
    <property type="match status" value="1"/>
</dbReference>
<dbReference type="Pfam" id="PF01011">
    <property type="entry name" value="PQQ"/>
    <property type="match status" value="2"/>
</dbReference>
<keyword evidence="3" id="KW-0634">PQQ</keyword>
<dbReference type="InterPro" id="IPR002372">
    <property type="entry name" value="PQQ_rpt_dom"/>
</dbReference>
<dbReference type="SUPFAM" id="SSF50998">
    <property type="entry name" value="Quinoprotein alcohol dehydrogenase-like"/>
    <property type="match status" value="1"/>
</dbReference>
<comment type="cofactor">
    <cofactor evidence="1">
        <name>pyrroloquinoline quinone</name>
        <dbReference type="ChEBI" id="CHEBI:58442"/>
    </cofactor>
</comment>
<dbReference type="EMBL" id="UINC01010936">
    <property type="protein sequence ID" value="SVA48459.1"/>
    <property type="molecule type" value="Genomic_DNA"/>
</dbReference>
<name>A0A381W7D4_9ZZZZ</name>
<evidence type="ECO:0000259" key="5">
    <source>
        <dbReference type="Pfam" id="PF01011"/>
    </source>
</evidence>
<dbReference type="InterPro" id="IPR011047">
    <property type="entry name" value="Quinoprotein_ADH-like_sf"/>
</dbReference>
<dbReference type="GO" id="GO:0016491">
    <property type="term" value="F:oxidoreductase activity"/>
    <property type="evidence" value="ECO:0007669"/>
    <property type="project" value="UniProtKB-KW"/>
</dbReference>
<accession>A0A381W7D4</accession>
<evidence type="ECO:0000256" key="3">
    <source>
        <dbReference type="ARBA" id="ARBA00022891"/>
    </source>
</evidence>
<dbReference type="PROSITE" id="PS00364">
    <property type="entry name" value="BACTERIAL_PQQ_2"/>
    <property type="match status" value="1"/>
</dbReference>
<comment type="similarity">
    <text evidence="2">Belongs to the bacterial PQQ dehydrogenase family.</text>
</comment>
<organism evidence="6">
    <name type="scientific">marine metagenome</name>
    <dbReference type="NCBI Taxonomy" id="408172"/>
    <lineage>
        <taxon>unclassified sequences</taxon>
        <taxon>metagenomes</taxon>
        <taxon>ecological metagenomes</taxon>
    </lineage>
</organism>
<evidence type="ECO:0000256" key="1">
    <source>
        <dbReference type="ARBA" id="ARBA00001931"/>
    </source>
</evidence>
<protein>
    <recommendedName>
        <fullName evidence="5">Pyrrolo-quinoline quinone repeat domain-containing protein</fullName>
    </recommendedName>
</protein>
<reference evidence="6" key="1">
    <citation type="submission" date="2018-05" db="EMBL/GenBank/DDBJ databases">
        <authorList>
            <person name="Lanie J.A."/>
            <person name="Ng W.-L."/>
            <person name="Kazmierczak K.M."/>
            <person name="Andrzejewski T.M."/>
            <person name="Davidsen T.M."/>
            <person name="Wayne K.J."/>
            <person name="Tettelin H."/>
            <person name="Glass J.I."/>
            <person name="Rusch D."/>
            <person name="Podicherti R."/>
            <person name="Tsui H.-C.T."/>
            <person name="Winkler M.E."/>
        </authorList>
    </citation>
    <scope>NUCLEOTIDE SEQUENCE</scope>
</reference>
<dbReference type="AlphaFoldDB" id="A0A381W7D4"/>